<dbReference type="Proteomes" id="UP001148838">
    <property type="component" value="Unassembled WGS sequence"/>
</dbReference>
<comment type="caution">
    <text evidence="1">The sequence shown here is derived from an EMBL/GenBank/DDBJ whole genome shotgun (WGS) entry which is preliminary data.</text>
</comment>
<keyword evidence="2" id="KW-1185">Reference proteome</keyword>
<organism evidence="1 2">
    <name type="scientific">Periplaneta americana</name>
    <name type="common">American cockroach</name>
    <name type="synonym">Blatta americana</name>
    <dbReference type="NCBI Taxonomy" id="6978"/>
    <lineage>
        <taxon>Eukaryota</taxon>
        <taxon>Metazoa</taxon>
        <taxon>Ecdysozoa</taxon>
        <taxon>Arthropoda</taxon>
        <taxon>Hexapoda</taxon>
        <taxon>Insecta</taxon>
        <taxon>Pterygota</taxon>
        <taxon>Neoptera</taxon>
        <taxon>Polyneoptera</taxon>
        <taxon>Dictyoptera</taxon>
        <taxon>Blattodea</taxon>
        <taxon>Blattoidea</taxon>
        <taxon>Blattidae</taxon>
        <taxon>Blattinae</taxon>
        <taxon>Periplaneta</taxon>
    </lineage>
</organism>
<protein>
    <submittedName>
        <fullName evidence="1">Uncharacterized protein</fullName>
    </submittedName>
</protein>
<dbReference type="EMBL" id="JAJSOF020000021">
    <property type="protein sequence ID" value="KAJ4436986.1"/>
    <property type="molecule type" value="Genomic_DNA"/>
</dbReference>
<proteinExistence type="predicted"/>
<gene>
    <name evidence="1" type="ORF">ANN_17118</name>
</gene>
<accession>A0ABQ8ST86</accession>
<evidence type="ECO:0000313" key="2">
    <source>
        <dbReference type="Proteomes" id="UP001148838"/>
    </source>
</evidence>
<reference evidence="1 2" key="1">
    <citation type="journal article" date="2022" name="Allergy">
        <title>Genome assembly and annotation of Periplaneta americana reveal a comprehensive cockroach allergen profile.</title>
        <authorList>
            <person name="Wang L."/>
            <person name="Xiong Q."/>
            <person name="Saelim N."/>
            <person name="Wang L."/>
            <person name="Nong W."/>
            <person name="Wan A.T."/>
            <person name="Shi M."/>
            <person name="Liu X."/>
            <person name="Cao Q."/>
            <person name="Hui J.H.L."/>
            <person name="Sookrung N."/>
            <person name="Leung T.F."/>
            <person name="Tungtrongchitr A."/>
            <person name="Tsui S.K.W."/>
        </authorList>
    </citation>
    <scope>NUCLEOTIDE SEQUENCE [LARGE SCALE GENOMIC DNA]</scope>
    <source>
        <strain evidence="1">PWHHKU_190912</strain>
    </source>
</reference>
<sequence length="117" mass="13287">MAGLCEGGNQPPGSLKASELYPQQVGEVEAIRLSHKTVVRKLQYHDFVWSVKFEQSRNSVSGIHDLKILSQRYRVLSRGQTREIERQYIVRDSENDRDSFIISVDDSDSEGSSSDEI</sequence>
<name>A0ABQ8ST86_PERAM</name>
<evidence type="ECO:0000313" key="1">
    <source>
        <dbReference type="EMBL" id="KAJ4436986.1"/>
    </source>
</evidence>